<proteinExistence type="predicted"/>
<sequence>MDRKLLCNDHLVSLIIDQIGNRTDRESLRLTCRAFEAHVSRHIFRRISVSNLGDYLTKFLCIAYSPRLNKHVQELTWLELDYPALEIHEDLRSIQAGEARSHGLALFEKLGLIWHSFLSLKISSGGGHRDQYKVHDGLLPVFLDAIAQFPKLRTFNSTRIKHHKIRDSCGNEVAQARRRDLRSHIREGSYETLASLMQNFVGHDILRKGFELYLLPALAQKKVAEGRWLQVNWLGDYYLDHSSPRLPLQWTHVPCISEALVEFTFSMRDINSHYPLSREVRRSWHLELQHKLLGCLQTAKNLKTLRISLKRARPLRGKSLLRYSLEPQTTDKDYFFDLLAGHAASPNTGKLHLPKLRCLSLENISYSHAGLAKFVQRHADTLRAIELSDCRLDFATIKHLARLNLKLDKFEVTSVDWMVSVIRARSLALKKVNGSTRPVWARLYEYIPPQSLLNFVNNHTTPRAQWSTLEPGRFGRIPYQDHYNFFVTTEDVRAGHFDMDRTEQAWEKLFVEGNGVDFRKPQDENIQAFLRDQHSTTNSNSRHDPIDREVVYPAAENKRPLLVTSDPVLLEELKMRALEVSVTAADVQEIRALMDNCKREEAELEKEGSRSD</sequence>
<organism evidence="1 2">
    <name type="scientific">Sordaria brevicollis</name>
    <dbReference type="NCBI Taxonomy" id="83679"/>
    <lineage>
        <taxon>Eukaryota</taxon>
        <taxon>Fungi</taxon>
        <taxon>Dikarya</taxon>
        <taxon>Ascomycota</taxon>
        <taxon>Pezizomycotina</taxon>
        <taxon>Sordariomycetes</taxon>
        <taxon>Sordariomycetidae</taxon>
        <taxon>Sordariales</taxon>
        <taxon>Sordariaceae</taxon>
        <taxon>Sordaria</taxon>
    </lineage>
</organism>
<keyword evidence="2" id="KW-1185">Reference proteome</keyword>
<accession>A0AAE0PNW4</accession>
<name>A0AAE0PNW4_SORBR</name>
<protein>
    <submittedName>
        <fullName evidence="1">Uncharacterized protein</fullName>
    </submittedName>
</protein>
<dbReference type="AlphaFoldDB" id="A0AAE0PNW4"/>
<gene>
    <name evidence="1" type="ORF">B0T20DRAFT_429841</name>
</gene>
<dbReference type="Proteomes" id="UP001281003">
    <property type="component" value="Unassembled WGS sequence"/>
</dbReference>
<dbReference type="EMBL" id="JAUTDP010000001">
    <property type="protein sequence ID" value="KAK3403428.1"/>
    <property type="molecule type" value="Genomic_DNA"/>
</dbReference>
<comment type="caution">
    <text evidence="1">The sequence shown here is derived from an EMBL/GenBank/DDBJ whole genome shotgun (WGS) entry which is preliminary data.</text>
</comment>
<reference evidence="1" key="2">
    <citation type="submission" date="2023-07" db="EMBL/GenBank/DDBJ databases">
        <authorList>
            <consortium name="Lawrence Berkeley National Laboratory"/>
            <person name="Haridas S."/>
            <person name="Hensen N."/>
            <person name="Bonometti L."/>
            <person name="Westerberg I."/>
            <person name="Brannstrom I.O."/>
            <person name="Guillou S."/>
            <person name="Cros-Aarteil S."/>
            <person name="Calhoun S."/>
            <person name="Kuo A."/>
            <person name="Mondo S."/>
            <person name="Pangilinan J."/>
            <person name="Riley R."/>
            <person name="LaButti K."/>
            <person name="Andreopoulos B."/>
            <person name="Lipzen A."/>
            <person name="Chen C."/>
            <person name="Yanf M."/>
            <person name="Daum C."/>
            <person name="Ng V."/>
            <person name="Clum A."/>
            <person name="Steindorff A."/>
            <person name="Ohm R."/>
            <person name="Martin F."/>
            <person name="Silar P."/>
            <person name="Natvig D."/>
            <person name="Lalanne C."/>
            <person name="Gautier V."/>
            <person name="Ament-velasquez S.L."/>
            <person name="Kruys A."/>
            <person name="Hutchinson M.I."/>
            <person name="Powell A.J."/>
            <person name="Barry K."/>
            <person name="Miller A.N."/>
            <person name="Grigoriev I.V."/>
            <person name="Debuchy R."/>
            <person name="Gladieux P."/>
            <person name="Thoren M.H."/>
            <person name="Johannesson H."/>
        </authorList>
    </citation>
    <scope>NUCLEOTIDE SEQUENCE</scope>
    <source>
        <strain evidence="1">FGSC 1904</strain>
    </source>
</reference>
<evidence type="ECO:0000313" key="1">
    <source>
        <dbReference type="EMBL" id="KAK3403428.1"/>
    </source>
</evidence>
<reference evidence="1" key="1">
    <citation type="journal article" date="2023" name="Mol. Phylogenet. Evol.">
        <title>Genome-scale phylogeny and comparative genomics of the fungal order Sordariales.</title>
        <authorList>
            <person name="Hensen N."/>
            <person name="Bonometti L."/>
            <person name="Westerberg I."/>
            <person name="Brannstrom I.O."/>
            <person name="Guillou S."/>
            <person name="Cros-Aarteil S."/>
            <person name="Calhoun S."/>
            <person name="Haridas S."/>
            <person name="Kuo A."/>
            <person name="Mondo S."/>
            <person name="Pangilinan J."/>
            <person name="Riley R."/>
            <person name="LaButti K."/>
            <person name="Andreopoulos B."/>
            <person name="Lipzen A."/>
            <person name="Chen C."/>
            <person name="Yan M."/>
            <person name="Daum C."/>
            <person name="Ng V."/>
            <person name="Clum A."/>
            <person name="Steindorff A."/>
            <person name="Ohm R.A."/>
            <person name="Martin F."/>
            <person name="Silar P."/>
            <person name="Natvig D.O."/>
            <person name="Lalanne C."/>
            <person name="Gautier V."/>
            <person name="Ament-Velasquez S.L."/>
            <person name="Kruys A."/>
            <person name="Hutchinson M.I."/>
            <person name="Powell A.J."/>
            <person name="Barry K."/>
            <person name="Miller A.N."/>
            <person name="Grigoriev I.V."/>
            <person name="Debuchy R."/>
            <person name="Gladieux P."/>
            <person name="Hiltunen Thoren M."/>
            <person name="Johannesson H."/>
        </authorList>
    </citation>
    <scope>NUCLEOTIDE SEQUENCE</scope>
    <source>
        <strain evidence="1">FGSC 1904</strain>
    </source>
</reference>
<evidence type="ECO:0000313" key="2">
    <source>
        <dbReference type="Proteomes" id="UP001281003"/>
    </source>
</evidence>